<evidence type="ECO:0000313" key="3">
    <source>
        <dbReference type="Proteomes" id="UP000031397"/>
    </source>
</evidence>
<dbReference type="SUPFAM" id="SSF51735">
    <property type="entry name" value="NAD(P)-binding Rossmann-fold domains"/>
    <property type="match status" value="1"/>
</dbReference>
<accession>A0A0C1M7Q8</accession>
<dbReference type="Proteomes" id="UP000031397">
    <property type="component" value="Unassembled WGS sequence"/>
</dbReference>
<sequence length="191" mass="21605">MKNILLLGKTQAEQMVFNYFNSKNEFKVHEITTGDFTQEQTYRGHLKDVDVIVSFLGPLDVDLDMEALFSVIYSGRLNPTRIIFLSAAGIDKEVDGELDYPGVDDVSEFLKQQQYAIKVIDESEIPYTIFRLVNVVNTKHNDGHTIEEGQPVPVGNVSHETIAHFVIDAIVNGSFKNQSQALIEERSERKE</sequence>
<reference evidence="2 3" key="1">
    <citation type="submission" date="2014-06" db="EMBL/GenBank/DDBJ databases">
        <title>Functional and comparative genomic analyses of the Drosophila gut microbiota identify candidate symbiosis factors.</title>
        <authorList>
            <person name="Newell P.D."/>
            <person name="Chaston J.M."/>
            <person name="Douglas A.E."/>
        </authorList>
    </citation>
    <scope>NUCLEOTIDE SEQUENCE [LARGE SCALE GENOMIC DNA]</scope>
    <source>
        <strain evidence="2 3">DmCS_002</strain>
    </source>
</reference>
<evidence type="ECO:0000313" key="2">
    <source>
        <dbReference type="EMBL" id="KID42514.1"/>
    </source>
</evidence>
<dbReference type="Pfam" id="PF13460">
    <property type="entry name" value="NAD_binding_10"/>
    <property type="match status" value="1"/>
</dbReference>
<name>A0A0C1M7Q8_9LACO</name>
<proteinExistence type="predicted"/>
<gene>
    <name evidence="2" type="ORF">LfDm3_0443</name>
</gene>
<organism evidence="2 3">
    <name type="scientific">Fructilactobacillus fructivorans</name>
    <dbReference type="NCBI Taxonomy" id="1614"/>
    <lineage>
        <taxon>Bacteria</taxon>
        <taxon>Bacillati</taxon>
        <taxon>Bacillota</taxon>
        <taxon>Bacilli</taxon>
        <taxon>Lactobacillales</taxon>
        <taxon>Lactobacillaceae</taxon>
        <taxon>Fructilactobacillus</taxon>
    </lineage>
</organism>
<dbReference type="EMBL" id="JOJZ01000009">
    <property type="protein sequence ID" value="KID42514.1"/>
    <property type="molecule type" value="Genomic_DNA"/>
</dbReference>
<feature type="domain" description="NAD(P)-binding" evidence="1">
    <location>
        <begin position="30"/>
        <end position="170"/>
    </location>
</feature>
<dbReference type="AlphaFoldDB" id="A0A0C1M7Q8"/>
<dbReference type="RefSeq" id="WP_052236571.1">
    <property type="nucleotide sequence ID" value="NZ_JOJZ01000009.1"/>
</dbReference>
<evidence type="ECO:0000259" key="1">
    <source>
        <dbReference type="Pfam" id="PF13460"/>
    </source>
</evidence>
<dbReference type="OrthoDB" id="2282439at2"/>
<dbReference type="InterPro" id="IPR016040">
    <property type="entry name" value="NAD(P)-bd_dom"/>
</dbReference>
<dbReference type="PATRIC" id="fig|1614.7.peg.433"/>
<dbReference type="InterPro" id="IPR036291">
    <property type="entry name" value="NAD(P)-bd_dom_sf"/>
</dbReference>
<comment type="caution">
    <text evidence="2">The sequence shown here is derived from an EMBL/GenBank/DDBJ whole genome shotgun (WGS) entry which is preliminary data.</text>
</comment>
<dbReference type="GeneID" id="74913125"/>
<dbReference type="Gene3D" id="3.40.50.720">
    <property type="entry name" value="NAD(P)-binding Rossmann-like Domain"/>
    <property type="match status" value="1"/>
</dbReference>
<keyword evidence="3" id="KW-1185">Reference proteome</keyword>
<protein>
    <submittedName>
        <fullName evidence="2">Saccharopine dehydrogenase related protein</fullName>
    </submittedName>
</protein>